<protein>
    <submittedName>
        <fullName evidence="1">Pre-mRNA-splicing factor</fullName>
    </submittedName>
</protein>
<accession>A0ACD0WIN0</accession>
<proteinExistence type="predicted"/>
<reference evidence="2" key="1">
    <citation type="journal article" date="2019" name="MBio">
        <title>Comparative genomics for the elucidation of multidrug resistance (MDR) in Candida lusitaniae.</title>
        <authorList>
            <person name="Kannan A."/>
            <person name="Asner S.A."/>
            <person name="Trachsel E."/>
            <person name="Kelly S."/>
            <person name="Parker J."/>
            <person name="Sanglard D."/>
        </authorList>
    </citation>
    <scope>NUCLEOTIDE SEQUENCE [LARGE SCALE GENOMIC DNA]</scope>
    <source>
        <strain evidence="2">P1</strain>
    </source>
</reference>
<sequence length="332" mass="36770">MEDFPIVCSQCLGDKEHIKMVRQPAGEECKLCTRPFTVFRWNISQEQKQSKKTIFCKTCAQSRNCCQSCMLDVTYGIPLEIRDAALKMAGIRNEWAPATSTSNREVKAIVATKLEAKQKKEETDLEKQREKAKAVLELLASKISSGAIQPKTSKVKRNDVPNREVSKIVAKLPFGGNLDVPEDGTAKSFFVFGFSPEMPQYVLSSYCEKFGTLSAVKVVHRAQCAYVTFSKRAAAESFAQAVSENGLNANKSTAGLLILERYPVRVAWGNPRPLGTTNDEHSKISLVVAKVMGQLADKDNGVKHNGAKDNGTKQKKKTEQKRYKAASEDLEL</sequence>
<organism evidence="1 2">
    <name type="scientific">Clavispora lusitaniae</name>
    <name type="common">Candida lusitaniae</name>
    <dbReference type="NCBI Taxonomy" id="36911"/>
    <lineage>
        <taxon>Eukaryota</taxon>
        <taxon>Fungi</taxon>
        <taxon>Dikarya</taxon>
        <taxon>Ascomycota</taxon>
        <taxon>Saccharomycotina</taxon>
        <taxon>Pichiomycetes</taxon>
        <taxon>Metschnikowiaceae</taxon>
        <taxon>Clavispora</taxon>
    </lineage>
</organism>
<evidence type="ECO:0000313" key="1">
    <source>
        <dbReference type="EMBL" id="QFZ27023.1"/>
    </source>
</evidence>
<gene>
    <name evidence="1" type="ORF">EJF14_20945</name>
</gene>
<name>A0ACD0WIN0_CLALS</name>
<evidence type="ECO:0000313" key="2">
    <source>
        <dbReference type="Proteomes" id="UP000326582"/>
    </source>
</evidence>
<keyword evidence="2" id="KW-1185">Reference proteome</keyword>
<dbReference type="Proteomes" id="UP000326582">
    <property type="component" value="Chromosome 2"/>
</dbReference>
<dbReference type="EMBL" id="CP038485">
    <property type="protein sequence ID" value="QFZ27023.1"/>
    <property type="molecule type" value="Genomic_DNA"/>
</dbReference>